<dbReference type="RefSeq" id="XP_006680411.1">
    <property type="nucleotide sequence ID" value="XM_006680348.1"/>
</dbReference>
<dbReference type="AlphaFoldDB" id="F4P6S7"/>
<reference evidence="1 2" key="1">
    <citation type="submission" date="2009-12" db="EMBL/GenBank/DDBJ databases">
        <title>The draft genome of Batrachochytrium dendrobatidis.</title>
        <authorList>
            <consortium name="US DOE Joint Genome Institute (JGI-PGF)"/>
            <person name="Kuo A."/>
            <person name="Salamov A."/>
            <person name="Schmutz J."/>
            <person name="Lucas S."/>
            <person name="Pitluck S."/>
            <person name="Rosenblum E."/>
            <person name="Stajich J."/>
            <person name="Eisen M."/>
            <person name="Grigoriev I.V."/>
        </authorList>
    </citation>
    <scope>NUCLEOTIDE SEQUENCE [LARGE SCALE GENOMIC DNA]</scope>
    <source>
        <strain evidence="2">JAM81 / FGSC 10211</strain>
    </source>
</reference>
<organism evidence="1 2">
    <name type="scientific">Batrachochytrium dendrobatidis (strain JAM81 / FGSC 10211)</name>
    <name type="common">Frog chytrid fungus</name>
    <dbReference type="NCBI Taxonomy" id="684364"/>
    <lineage>
        <taxon>Eukaryota</taxon>
        <taxon>Fungi</taxon>
        <taxon>Fungi incertae sedis</taxon>
        <taxon>Chytridiomycota</taxon>
        <taxon>Chytridiomycota incertae sedis</taxon>
        <taxon>Chytridiomycetes</taxon>
        <taxon>Rhizophydiales</taxon>
        <taxon>Rhizophydiales incertae sedis</taxon>
        <taxon>Batrachochytrium</taxon>
    </lineage>
</organism>
<dbReference type="OrthoDB" id="2163666at2759"/>
<proteinExistence type="predicted"/>
<protein>
    <recommendedName>
        <fullName evidence="3">Sfi1 spindle body domain-containing protein</fullName>
    </recommendedName>
</protein>
<accession>F4P6S7</accession>
<dbReference type="Proteomes" id="UP000007241">
    <property type="component" value="Unassembled WGS sequence"/>
</dbReference>
<gene>
    <name evidence="1" type="ORF">BATDEDRAFT_35535</name>
</gene>
<dbReference type="GeneID" id="18240803"/>
<evidence type="ECO:0008006" key="3">
    <source>
        <dbReference type="Google" id="ProtNLM"/>
    </source>
</evidence>
<sequence>MHLKTSQHQTILHYFCIWRNLMIKKYTLVKTDLRYIKTRETNITRHAFYTWKALSAHRYYLQKLMLEKTTTSSMKTLQCAFKTWRNVLATQNLQKKRARILVQRMWSQLRCRYDHVACKLPELLVLYELNMKTRICSALIHTWKQRTIFYASQRRSARRMSRYTLLRTSLESWVSCYRDNMASKKNAIQFSNTKRFISSFKQWHTKLLKARIKRVHMLFDNFQNKHRLNVLRSAYSDWHQNYSKRYTLVRRESAVARLFDRKIKTLAFSQWLKIWRFKAWRNKIVRLSRQSHQNSILLLSDLLCDIVKKWHSFASKERILKDKLAAQLNRVHLRKQRIVLSIWTCALKYRRLEKIAHVAHCTFSEKACRSAFQVWRRRFFLKDGDRRALVLYYNKICGLALRKWIFKIRVGLGPVDLKSIFNDYIISLQILQISLPQPRFVRTSMVKNSDEHFALDSFLRVLYSNKVVVAMDGVPQNRPIKLTNIIKHLSDNSLRTSSQFGHSNISSNIPATSYTPLSQRYYAHGASFIQPQKSIATVVSNADGTVVAEPRVSISRSLVILARSFTQWHEMVKAFRTSSDYVERRYNVKLVAAAFQIWRSNSSTTRNHVQTMIQFTVYCQKKLTQRMFKLWRTRSMHIHADMYRATQYDQYKIHALGFHIWMYSTQRWQMISNASAKLHTHRVLATAYKKWVVRYRVIRTTVIERKHLEMADLWRYKQTCSHALKTMQVKFNRVQTLKQLADVHFQNRCTRKYTLKWMVAVIEHIRLRRLRMQAKYYYIRKRQASVFLTWYRQTQLRLNLYHASRYLTTRRQSQALQIWKKKTVQKRMLHDKLVKLKKCVVRFFVFKLGIVFHHWQKRLHWARLDEKLYERERQFIAFQISKPKLLLDNIQSINQWVEQYYHSNTISNACITKKDIHTLADLSSAFKHWKNVTMRNKSDCFSTQRIVRGKLKAWASHLVFTHWKITVQNSRLAKQHYLGRIFGNWMNCFQDKQAKNKPFMLVDIRYENSGCPAFTLENATSCSSNLADSLETEKTHDTSWRFRAMSDLFVKWKSLHQRRRFEMARKMIYAETWSEKRLKRKILAAWRLLCEAANAGLQPSAELSVIRHCLGQGNMVIGRLDPQIETLLTNTSAMATLPALNQRSQSNILLELDDAILAHRA</sequence>
<dbReference type="HOGENOM" id="CLU_275195_0_0_1"/>
<evidence type="ECO:0000313" key="1">
    <source>
        <dbReference type="EMBL" id="EGF78869.1"/>
    </source>
</evidence>
<dbReference type="EMBL" id="GL882887">
    <property type="protein sequence ID" value="EGF78869.1"/>
    <property type="molecule type" value="Genomic_DNA"/>
</dbReference>
<keyword evidence="2" id="KW-1185">Reference proteome</keyword>
<name>F4P6S7_BATDJ</name>
<evidence type="ECO:0000313" key="2">
    <source>
        <dbReference type="Proteomes" id="UP000007241"/>
    </source>
</evidence>
<dbReference type="OMA" id="QCETHEM"/>
<dbReference type="InParanoid" id="F4P6S7"/>